<dbReference type="PANTHER" id="PTHR38831:SF2">
    <property type="entry name" value="TYPE II SECRETION SYSTEM PROTEIN K"/>
    <property type="match status" value="1"/>
</dbReference>
<dbReference type="RefSeq" id="WP_057631784.1">
    <property type="nucleotide sequence ID" value="NZ_LDJI01000003.1"/>
</dbReference>
<keyword evidence="3 10" id="KW-0813">Transport</keyword>
<sequence>MRGAALVLVLWMIALLAATIGAFALSARVEYMQGRVTAELGGGQQIAHAGIDYALSRMRATPTQPRWHADGRRYRWQFAERSVDLRIVDETGKVDLNQADRPLLEGLLRALAVEPARATQVAGAILDWRDGDDLKQPSGGAESADYAAAGYPYGAKNARFDSIGELQRLLGMDAALYAQLAPLVTVFGSSRPNARFAAAPVLTALGMDAALVIAQREQADAAGGIGQTPLAVAAGSGTYSVDSRVQLGNGRVAVLRSVVRLAPEGAQGAAYTVLRWEQGAVAR</sequence>
<comment type="subcellular location">
    <subcellularLocation>
        <location evidence="1 10">Cell inner membrane</location>
    </subcellularLocation>
</comment>
<feature type="domain" description="T2SS protein K first SAM-like" evidence="11">
    <location>
        <begin position="97"/>
        <end position="187"/>
    </location>
</feature>
<dbReference type="Gene3D" id="1.10.40.60">
    <property type="entry name" value="EpsJ-like"/>
    <property type="match status" value="1"/>
</dbReference>
<protein>
    <recommendedName>
        <fullName evidence="10">Type II secretion system protein K</fullName>
    </recommendedName>
</protein>
<dbReference type="OrthoDB" id="9181871at2"/>
<gene>
    <name evidence="12" type="ORF">ABB26_01260</name>
</gene>
<evidence type="ECO:0000256" key="8">
    <source>
        <dbReference type="ARBA" id="ARBA00022989"/>
    </source>
</evidence>
<evidence type="ECO:0000256" key="7">
    <source>
        <dbReference type="ARBA" id="ARBA00022927"/>
    </source>
</evidence>
<keyword evidence="6" id="KW-0812">Transmembrane</keyword>
<evidence type="ECO:0000256" key="5">
    <source>
        <dbReference type="ARBA" id="ARBA00022519"/>
    </source>
</evidence>
<keyword evidence="4 10" id="KW-1003">Cell membrane</keyword>
<proteinExistence type="inferred from homology"/>
<dbReference type="InterPro" id="IPR005628">
    <property type="entry name" value="GspK"/>
</dbReference>
<evidence type="ECO:0000256" key="3">
    <source>
        <dbReference type="ARBA" id="ARBA00022448"/>
    </source>
</evidence>
<dbReference type="PIRSF" id="PIRSF002786">
    <property type="entry name" value="XcpX"/>
    <property type="match status" value="1"/>
</dbReference>
<evidence type="ECO:0000256" key="4">
    <source>
        <dbReference type="ARBA" id="ARBA00022475"/>
    </source>
</evidence>
<reference evidence="12 13" key="1">
    <citation type="submission" date="2015-05" db="EMBL/GenBank/DDBJ databases">
        <title>Genome sequencing and analysis of members of genus Stenotrophomonas.</title>
        <authorList>
            <person name="Patil P.P."/>
            <person name="Midha S."/>
            <person name="Patil P.B."/>
        </authorList>
    </citation>
    <scope>NUCLEOTIDE SEQUENCE [LARGE SCALE GENOMIC DNA]</scope>
    <source>
        <strain evidence="12 13">DSM 18929</strain>
    </source>
</reference>
<dbReference type="GO" id="GO:0009306">
    <property type="term" value="P:protein secretion"/>
    <property type="evidence" value="ECO:0007669"/>
    <property type="project" value="InterPro"/>
</dbReference>
<dbReference type="PATRIC" id="fig|405444.3.peg.2383"/>
<dbReference type="Pfam" id="PF21687">
    <property type="entry name" value="T2SSK_1st"/>
    <property type="match status" value="1"/>
</dbReference>
<dbReference type="AlphaFoldDB" id="A0A0R0CJA0"/>
<name>A0A0R0CJA0_9GAMM</name>
<evidence type="ECO:0000259" key="11">
    <source>
        <dbReference type="Pfam" id="PF21687"/>
    </source>
</evidence>
<dbReference type="GO" id="GO:0005886">
    <property type="term" value="C:plasma membrane"/>
    <property type="evidence" value="ECO:0007669"/>
    <property type="project" value="UniProtKB-SubCell"/>
</dbReference>
<dbReference type="SUPFAM" id="SSF158544">
    <property type="entry name" value="GspK insert domain-like"/>
    <property type="match status" value="1"/>
</dbReference>
<evidence type="ECO:0000256" key="10">
    <source>
        <dbReference type="PIRNR" id="PIRNR002786"/>
    </source>
</evidence>
<dbReference type="InterPro" id="IPR049031">
    <property type="entry name" value="T2SSK_SAM-like_1st"/>
</dbReference>
<comment type="caution">
    <text evidence="12">The sequence shown here is derived from an EMBL/GenBank/DDBJ whole genome shotgun (WGS) entry which is preliminary data.</text>
</comment>
<keyword evidence="8" id="KW-1133">Transmembrane helix</keyword>
<evidence type="ECO:0000256" key="2">
    <source>
        <dbReference type="ARBA" id="ARBA00007246"/>
    </source>
</evidence>
<evidence type="ECO:0000256" key="1">
    <source>
        <dbReference type="ARBA" id="ARBA00004533"/>
    </source>
</evidence>
<comment type="similarity">
    <text evidence="2 10">Belongs to the GSP K family.</text>
</comment>
<evidence type="ECO:0000256" key="6">
    <source>
        <dbReference type="ARBA" id="ARBA00022692"/>
    </source>
</evidence>
<dbReference type="EMBL" id="LDJI01000003">
    <property type="protein sequence ID" value="KRG66322.1"/>
    <property type="molecule type" value="Genomic_DNA"/>
</dbReference>
<evidence type="ECO:0000313" key="13">
    <source>
        <dbReference type="Proteomes" id="UP000050864"/>
    </source>
</evidence>
<keyword evidence="9 10" id="KW-0472">Membrane</keyword>
<organism evidence="12 13">
    <name type="scientific">Stenotrophomonas humi</name>
    <dbReference type="NCBI Taxonomy" id="405444"/>
    <lineage>
        <taxon>Bacteria</taxon>
        <taxon>Pseudomonadati</taxon>
        <taxon>Pseudomonadota</taxon>
        <taxon>Gammaproteobacteria</taxon>
        <taxon>Lysobacterales</taxon>
        <taxon>Lysobacteraceae</taxon>
        <taxon>Stenotrophomonas</taxon>
    </lineage>
</organism>
<accession>A0A0R0CJA0</accession>
<dbReference type="STRING" id="405444.ABB26_01260"/>
<dbReference type="InterPro" id="IPR038072">
    <property type="entry name" value="GspK_central_sf"/>
</dbReference>
<dbReference type="Proteomes" id="UP000050864">
    <property type="component" value="Unassembled WGS sequence"/>
</dbReference>
<keyword evidence="7" id="KW-0653">Protein transport</keyword>
<keyword evidence="5 10" id="KW-0997">Cell inner membrane</keyword>
<keyword evidence="13" id="KW-1185">Reference proteome</keyword>
<evidence type="ECO:0000256" key="9">
    <source>
        <dbReference type="ARBA" id="ARBA00023136"/>
    </source>
</evidence>
<dbReference type="PANTHER" id="PTHR38831">
    <property type="entry name" value="TYPE II SECRETION SYSTEM PROTEIN K"/>
    <property type="match status" value="1"/>
</dbReference>
<evidence type="ECO:0000313" key="12">
    <source>
        <dbReference type="EMBL" id="KRG66322.1"/>
    </source>
</evidence>